<feature type="transmembrane region" description="Helical" evidence="7">
    <location>
        <begin position="184"/>
        <end position="206"/>
    </location>
</feature>
<dbReference type="SUPFAM" id="SSF161098">
    <property type="entry name" value="MetI-like"/>
    <property type="match status" value="1"/>
</dbReference>
<dbReference type="InterPro" id="IPR000515">
    <property type="entry name" value="MetI-like"/>
</dbReference>
<evidence type="ECO:0000256" key="2">
    <source>
        <dbReference type="ARBA" id="ARBA00022448"/>
    </source>
</evidence>
<evidence type="ECO:0000256" key="1">
    <source>
        <dbReference type="ARBA" id="ARBA00004651"/>
    </source>
</evidence>
<keyword evidence="11" id="KW-1185">Reference proteome</keyword>
<accession>A0A3N2C7R7</accession>
<dbReference type="PANTHER" id="PTHR30193:SF41">
    <property type="entry name" value="DIACETYLCHITOBIOSE UPTAKE SYSTEM PERMEASE PROTEIN NGCF"/>
    <property type="match status" value="1"/>
</dbReference>
<dbReference type="Gene3D" id="1.10.3720.10">
    <property type="entry name" value="MetI-like"/>
    <property type="match status" value="1"/>
</dbReference>
<comment type="subcellular location">
    <subcellularLocation>
        <location evidence="1 7">Cell membrane</location>
        <topology evidence="1 7">Multi-pass membrane protein</topology>
    </subcellularLocation>
</comment>
<sequence length="324" mass="35558">MTAPTIERDRDRTEDDPTAVPTRRRVSLTRPHHLFAWVLIAPAVVLFVFVFVIPIVYSGGLSLMGTAAGASAYGVREEVFVGLGNYTKVLQDPTFWTSLGNLAVYALFLVPIMMLTAMLFALLLDLPRAHLRAFSRMAIFLPYGVPSVIAALMWGFLYVPEISPIYQLAETFGLQFPTLLRGDLVMTAIINVVLWGGIGFNTIILYTSLQSLPKEQIDAARIDGCNEPRIAWYIKLPHIVPATILTGLFSIIGALQVYSEPQMLSSLTPAISSTYFPLMRVYRDAFAHDDLNSASAASIILALATVLLSLLVLGGQRLAARRNA</sequence>
<dbReference type="Proteomes" id="UP000266915">
    <property type="component" value="Unassembled WGS sequence"/>
</dbReference>
<dbReference type="CDD" id="cd06261">
    <property type="entry name" value="TM_PBP2"/>
    <property type="match status" value="1"/>
</dbReference>
<evidence type="ECO:0000259" key="9">
    <source>
        <dbReference type="PROSITE" id="PS50928"/>
    </source>
</evidence>
<protein>
    <submittedName>
        <fullName evidence="10">Multiple sugar transport system permease protein</fullName>
    </submittedName>
</protein>
<keyword evidence="3" id="KW-1003">Cell membrane</keyword>
<keyword evidence="6 7" id="KW-0472">Membrane</keyword>
<comment type="caution">
    <text evidence="10">The sequence shown here is derived from an EMBL/GenBank/DDBJ whole genome shotgun (WGS) entry which is preliminary data.</text>
</comment>
<feature type="transmembrane region" description="Helical" evidence="7">
    <location>
        <begin position="138"/>
        <end position="159"/>
    </location>
</feature>
<comment type="similarity">
    <text evidence="7">Belongs to the binding-protein-dependent transport system permease family.</text>
</comment>
<evidence type="ECO:0000256" key="7">
    <source>
        <dbReference type="RuleBase" id="RU363032"/>
    </source>
</evidence>
<evidence type="ECO:0000256" key="6">
    <source>
        <dbReference type="ARBA" id="ARBA00023136"/>
    </source>
</evidence>
<dbReference type="PANTHER" id="PTHR30193">
    <property type="entry name" value="ABC TRANSPORTER PERMEASE PROTEIN"/>
    <property type="match status" value="1"/>
</dbReference>
<dbReference type="RefSeq" id="WP_085511368.1">
    <property type="nucleotide sequence ID" value="NZ_FXAP01000002.1"/>
</dbReference>
<evidence type="ECO:0000313" key="10">
    <source>
        <dbReference type="EMBL" id="ROR83556.1"/>
    </source>
</evidence>
<feature type="transmembrane region" description="Helical" evidence="7">
    <location>
        <begin position="294"/>
        <end position="313"/>
    </location>
</feature>
<gene>
    <name evidence="10" type="ORF">EDD42_3668</name>
</gene>
<evidence type="ECO:0000313" key="11">
    <source>
        <dbReference type="Proteomes" id="UP000266915"/>
    </source>
</evidence>
<keyword evidence="5 7" id="KW-1133">Transmembrane helix</keyword>
<dbReference type="GO" id="GO:0005886">
    <property type="term" value="C:plasma membrane"/>
    <property type="evidence" value="ECO:0007669"/>
    <property type="project" value="UniProtKB-SubCell"/>
</dbReference>
<reference evidence="10 11" key="1">
    <citation type="submission" date="2018-11" db="EMBL/GenBank/DDBJ databases">
        <title>Sequencing the genomes of 1000 actinobacteria strains.</title>
        <authorList>
            <person name="Klenk H.-P."/>
        </authorList>
    </citation>
    <scope>NUCLEOTIDE SEQUENCE [LARGE SCALE GENOMIC DNA]</scope>
    <source>
        <strain evidence="10 11">DSM 14012</strain>
    </source>
</reference>
<evidence type="ECO:0000256" key="8">
    <source>
        <dbReference type="SAM" id="MobiDB-lite"/>
    </source>
</evidence>
<proteinExistence type="inferred from homology"/>
<evidence type="ECO:0000256" key="4">
    <source>
        <dbReference type="ARBA" id="ARBA00022692"/>
    </source>
</evidence>
<evidence type="ECO:0000256" key="3">
    <source>
        <dbReference type="ARBA" id="ARBA00022475"/>
    </source>
</evidence>
<feature type="transmembrane region" description="Helical" evidence="7">
    <location>
        <begin position="102"/>
        <end position="126"/>
    </location>
</feature>
<dbReference type="GO" id="GO:0055085">
    <property type="term" value="P:transmembrane transport"/>
    <property type="evidence" value="ECO:0007669"/>
    <property type="project" value="InterPro"/>
</dbReference>
<organism evidence="10 11">
    <name type="scientific">Plantibacter flavus</name>
    <dbReference type="NCBI Taxonomy" id="150123"/>
    <lineage>
        <taxon>Bacteria</taxon>
        <taxon>Bacillati</taxon>
        <taxon>Actinomycetota</taxon>
        <taxon>Actinomycetes</taxon>
        <taxon>Micrococcales</taxon>
        <taxon>Microbacteriaceae</taxon>
        <taxon>Plantibacter</taxon>
    </lineage>
</organism>
<name>A0A3N2C7R7_9MICO</name>
<keyword evidence="2 7" id="KW-0813">Transport</keyword>
<feature type="compositionally biased region" description="Basic and acidic residues" evidence="8">
    <location>
        <begin position="1"/>
        <end position="15"/>
    </location>
</feature>
<feature type="transmembrane region" description="Helical" evidence="7">
    <location>
        <begin position="34"/>
        <end position="57"/>
    </location>
</feature>
<dbReference type="PROSITE" id="PS50928">
    <property type="entry name" value="ABC_TM1"/>
    <property type="match status" value="1"/>
</dbReference>
<dbReference type="InterPro" id="IPR051393">
    <property type="entry name" value="ABC_transporter_permease"/>
</dbReference>
<dbReference type="Pfam" id="PF00528">
    <property type="entry name" value="BPD_transp_1"/>
    <property type="match status" value="1"/>
</dbReference>
<dbReference type="AlphaFoldDB" id="A0A3N2C7R7"/>
<evidence type="ECO:0000256" key="5">
    <source>
        <dbReference type="ARBA" id="ARBA00022989"/>
    </source>
</evidence>
<feature type="region of interest" description="Disordered" evidence="8">
    <location>
        <begin position="1"/>
        <end position="20"/>
    </location>
</feature>
<feature type="domain" description="ABC transmembrane type-1" evidence="9">
    <location>
        <begin position="99"/>
        <end position="312"/>
    </location>
</feature>
<keyword evidence="4 7" id="KW-0812">Transmembrane</keyword>
<dbReference type="InterPro" id="IPR035906">
    <property type="entry name" value="MetI-like_sf"/>
</dbReference>
<dbReference type="EMBL" id="RKHL01000001">
    <property type="protein sequence ID" value="ROR83556.1"/>
    <property type="molecule type" value="Genomic_DNA"/>
</dbReference>
<feature type="transmembrane region" description="Helical" evidence="7">
    <location>
        <begin position="239"/>
        <end position="258"/>
    </location>
</feature>
<keyword evidence="10" id="KW-0762">Sugar transport</keyword>